<keyword evidence="9 10" id="KW-0472">Membrane</keyword>
<evidence type="ECO:0000256" key="1">
    <source>
        <dbReference type="ARBA" id="ARBA00002672"/>
    </source>
</evidence>
<evidence type="ECO:0000256" key="2">
    <source>
        <dbReference type="ARBA" id="ARBA00004651"/>
    </source>
</evidence>
<evidence type="ECO:0000256" key="5">
    <source>
        <dbReference type="ARBA" id="ARBA00022448"/>
    </source>
</evidence>
<comment type="subcellular location">
    <subcellularLocation>
        <location evidence="2">Cell membrane</location>
        <topology evidence="2">Multi-pass membrane protein</topology>
    </subcellularLocation>
</comment>
<dbReference type="NCBIfam" id="TIGR01528">
    <property type="entry name" value="NMN_trans_PnuC"/>
    <property type="match status" value="1"/>
</dbReference>
<evidence type="ECO:0000256" key="4">
    <source>
        <dbReference type="ARBA" id="ARBA00017522"/>
    </source>
</evidence>
<evidence type="ECO:0000256" key="9">
    <source>
        <dbReference type="ARBA" id="ARBA00023136"/>
    </source>
</evidence>
<feature type="transmembrane region" description="Helical" evidence="10">
    <location>
        <begin position="160"/>
        <end position="176"/>
    </location>
</feature>
<feature type="transmembrane region" description="Helical" evidence="10">
    <location>
        <begin position="68"/>
        <end position="86"/>
    </location>
</feature>
<feature type="transmembrane region" description="Helical" evidence="10">
    <location>
        <begin position="133"/>
        <end position="153"/>
    </location>
</feature>
<keyword evidence="12" id="KW-1185">Reference proteome</keyword>
<dbReference type="Pfam" id="PF04973">
    <property type="entry name" value="NMN_transporter"/>
    <property type="match status" value="1"/>
</dbReference>
<proteinExistence type="inferred from homology"/>
<dbReference type="EMBL" id="CP080429">
    <property type="protein sequence ID" value="QYJ68680.1"/>
    <property type="molecule type" value="Genomic_DNA"/>
</dbReference>
<reference evidence="11 12" key="1">
    <citation type="submission" date="2021-07" db="EMBL/GenBank/DDBJ databases">
        <title>Flavobacterium WSW3-B6 sp.nov, isolated from seaweed.</title>
        <authorList>
            <person name="Muhammad N."/>
            <person name="Ho H."/>
            <person name="Lee Y.-J."/>
            <person name="Nguyen T."/>
            <person name="Ho J."/>
            <person name="Kim S.-G."/>
        </authorList>
    </citation>
    <scope>NUCLEOTIDE SEQUENCE [LARGE SCALE GENOMIC DNA]</scope>
    <source>
        <strain evidence="11 12">WSW3-B6</strain>
    </source>
</reference>
<feature type="transmembrane region" description="Helical" evidence="10">
    <location>
        <begin position="182"/>
        <end position="200"/>
    </location>
</feature>
<feature type="transmembrane region" description="Helical" evidence="10">
    <location>
        <begin position="43"/>
        <end position="62"/>
    </location>
</feature>
<sequence length="211" mass="24620">MNEIFDFLFSQYKDYSTPFIVLEIIATIFGALSVVFSARNSILVYPTGLVSTALYVYLLYVGSLYGDMIINGYYFYMSIYGWWLWSRKDKQDGGTLKISKMQSKDNIVCLLIFMGSVIFVSSIYIYFDKFTYWWAYVDTFITGLFFIGMWLLAKRKLENWLFLIVGDIIAIPLFFLKGYTFTSMLSIFLTIVAFIGYFSWKKTLQNNPTTL</sequence>
<organism evidence="11 12">
    <name type="scientific">Flavobacterium litorale</name>
    <dbReference type="NCBI Taxonomy" id="2856519"/>
    <lineage>
        <taxon>Bacteria</taxon>
        <taxon>Pseudomonadati</taxon>
        <taxon>Bacteroidota</taxon>
        <taxon>Flavobacteriia</taxon>
        <taxon>Flavobacteriales</taxon>
        <taxon>Flavobacteriaceae</taxon>
        <taxon>Flavobacterium</taxon>
    </lineage>
</organism>
<evidence type="ECO:0000313" key="11">
    <source>
        <dbReference type="EMBL" id="QYJ68680.1"/>
    </source>
</evidence>
<evidence type="ECO:0000256" key="8">
    <source>
        <dbReference type="ARBA" id="ARBA00022989"/>
    </source>
</evidence>
<dbReference type="Proteomes" id="UP000825381">
    <property type="component" value="Chromosome"/>
</dbReference>
<dbReference type="PANTHER" id="PTHR36122">
    <property type="entry name" value="NICOTINAMIDE RIBOSIDE TRANSPORTER PNUC"/>
    <property type="match status" value="1"/>
</dbReference>
<keyword evidence="8 10" id="KW-1133">Transmembrane helix</keyword>
<evidence type="ECO:0000256" key="3">
    <source>
        <dbReference type="ARBA" id="ARBA00006669"/>
    </source>
</evidence>
<evidence type="ECO:0000256" key="6">
    <source>
        <dbReference type="ARBA" id="ARBA00022475"/>
    </source>
</evidence>
<name>A0ABX8VCW1_9FLAO</name>
<keyword evidence="6" id="KW-1003">Cell membrane</keyword>
<protein>
    <recommendedName>
        <fullName evidence="4">Nicotinamide riboside transporter PnuC</fullName>
    </recommendedName>
</protein>
<comment type="function">
    <text evidence="1">Required for nicotinamide riboside transport across the inner membrane.</text>
</comment>
<dbReference type="RefSeq" id="WP_220641020.1">
    <property type="nucleotide sequence ID" value="NZ_CP080429.1"/>
</dbReference>
<evidence type="ECO:0000313" key="12">
    <source>
        <dbReference type="Proteomes" id="UP000825381"/>
    </source>
</evidence>
<evidence type="ECO:0000256" key="10">
    <source>
        <dbReference type="SAM" id="Phobius"/>
    </source>
</evidence>
<evidence type="ECO:0000256" key="7">
    <source>
        <dbReference type="ARBA" id="ARBA00022692"/>
    </source>
</evidence>
<feature type="transmembrane region" description="Helical" evidence="10">
    <location>
        <begin position="107"/>
        <end position="127"/>
    </location>
</feature>
<feature type="transmembrane region" description="Helical" evidence="10">
    <location>
        <begin position="15"/>
        <end position="36"/>
    </location>
</feature>
<keyword evidence="7 10" id="KW-0812">Transmembrane</keyword>
<gene>
    <name evidence="11" type="primary">pnuC</name>
    <name evidence="11" type="ORF">K1I41_02025</name>
</gene>
<comment type="similarity">
    <text evidence="3">Belongs to the nicotinamide ribonucleoside (NR) uptake permease (TC 4.B.1) family.</text>
</comment>
<accession>A0ABX8VCW1</accession>
<dbReference type="PANTHER" id="PTHR36122:SF2">
    <property type="entry name" value="NICOTINAMIDE RIBOSIDE TRANSPORTER PNUC"/>
    <property type="match status" value="1"/>
</dbReference>
<dbReference type="InterPro" id="IPR006419">
    <property type="entry name" value="NMN_transpt_PnuC"/>
</dbReference>
<keyword evidence="5" id="KW-0813">Transport</keyword>